<evidence type="ECO:0000256" key="1">
    <source>
        <dbReference type="ARBA" id="ARBA00001946"/>
    </source>
</evidence>
<dbReference type="InterPro" id="IPR020084">
    <property type="entry name" value="NUDIX_hydrolase_CS"/>
</dbReference>
<comment type="similarity">
    <text evidence="2 4">Belongs to the Nudix hydrolase family.</text>
</comment>
<keyword evidence="8" id="KW-1185">Reference proteome</keyword>
<dbReference type="PRINTS" id="PR00502">
    <property type="entry name" value="NUDIXFAMILY"/>
</dbReference>
<dbReference type="RefSeq" id="WP_142044253.1">
    <property type="nucleotide sequence ID" value="NZ_JBHTGS010000002.1"/>
</dbReference>
<proteinExistence type="inferred from homology"/>
<evidence type="ECO:0000313" key="8">
    <source>
        <dbReference type="Proteomes" id="UP000317043"/>
    </source>
</evidence>
<accession>A0A543B2V6</accession>
<dbReference type="OrthoDB" id="9804442at2"/>
<evidence type="ECO:0000313" key="7">
    <source>
        <dbReference type="EMBL" id="TQL79162.1"/>
    </source>
</evidence>
<organism evidence="7 8">
    <name type="scientific">Stackebrandtia endophytica</name>
    <dbReference type="NCBI Taxonomy" id="1496996"/>
    <lineage>
        <taxon>Bacteria</taxon>
        <taxon>Bacillati</taxon>
        <taxon>Actinomycetota</taxon>
        <taxon>Actinomycetes</taxon>
        <taxon>Glycomycetales</taxon>
        <taxon>Glycomycetaceae</taxon>
        <taxon>Stackebrandtia</taxon>
    </lineage>
</organism>
<evidence type="ECO:0000256" key="5">
    <source>
        <dbReference type="SAM" id="Phobius"/>
    </source>
</evidence>
<dbReference type="InterPro" id="IPR020476">
    <property type="entry name" value="Nudix_hydrolase"/>
</dbReference>
<keyword evidence="5" id="KW-0472">Membrane</keyword>
<dbReference type="PROSITE" id="PS51462">
    <property type="entry name" value="NUDIX"/>
    <property type="match status" value="1"/>
</dbReference>
<reference evidence="7 8" key="1">
    <citation type="submission" date="2019-06" db="EMBL/GenBank/DDBJ databases">
        <title>Sequencing the genomes of 1000 actinobacteria strains.</title>
        <authorList>
            <person name="Klenk H.-P."/>
        </authorList>
    </citation>
    <scope>NUCLEOTIDE SEQUENCE [LARGE SCALE GENOMIC DNA]</scope>
    <source>
        <strain evidence="7 8">DSM 45928</strain>
    </source>
</reference>
<feature type="transmembrane region" description="Helical" evidence="5">
    <location>
        <begin position="34"/>
        <end position="53"/>
    </location>
</feature>
<keyword evidence="5" id="KW-1133">Transmembrane helix</keyword>
<evidence type="ECO:0000256" key="4">
    <source>
        <dbReference type="RuleBase" id="RU003476"/>
    </source>
</evidence>
<dbReference type="InParanoid" id="A0A543B2V6"/>
<dbReference type="GO" id="GO:0016787">
    <property type="term" value="F:hydrolase activity"/>
    <property type="evidence" value="ECO:0007669"/>
    <property type="project" value="UniProtKB-KW"/>
</dbReference>
<keyword evidence="3 4" id="KW-0378">Hydrolase</keyword>
<dbReference type="SUPFAM" id="SSF55811">
    <property type="entry name" value="Nudix"/>
    <property type="match status" value="1"/>
</dbReference>
<evidence type="ECO:0000256" key="3">
    <source>
        <dbReference type="ARBA" id="ARBA00022801"/>
    </source>
</evidence>
<protein>
    <submittedName>
        <fullName evidence="7">ADP-ribose pyrophosphatase YjhB (NUDIX family)</fullName>
    </submittedName>
</protein>
<keyword evidence="5" id="KW-0812">Transmembrane</keyword>
<feature type="domain" description="Nudix hydrolase" evidence="6">
    <location>
        <begin position="41"/>
        <end position="171"/>
    </location>
</feature>
<comment type="caution">
    <text evidence="7">The sequence shown here is derived from an EMBL/GenBank/DDBJ whole genome shotgun (WGS) entry which is preliminary data.</text>
</comment>
<dbReference type="Proteomes" id="UP000317043">
    <property type="component" value="Unassembled WGS sequence"/>
</dbReference>
<dbReference type="PANTHER" id="PTHR43046">
    <property type="entry name" value="GDP-MANNOSE MANNOSYL HYDROLASE"/>
    <property type="match status" value="1"/>
</dbReference>
<dbReference type="Pfam" id="PF00293">
    <property type="entry name" value="NUDIX"/>
    <property type="match status" value="1"/>
</dbReference>
<dbReference type="AlphaFoldDB" id="A0A543B2V6"/>
<evidence type="ECO:0000256" key="2">
    <source>
        <dbReference type="ARBA" id="ARBA00005582"/>
    </source>
</evidence>
<name>A0A543B2V6_9ACTN</name>
<dbReference type="PROSITE" id="PS00893">
    <property type="entry name" value="NUDIX_BOX"/>
    <property type="match status" value="1"/>
</dbReference>
<dbReference type="CDD" id="cd02883">
    <property type="entry name" value="NUDIX_Hydrolase"/>
    <property type="match status" value="1"/>
</dbReference>
<dbReference type="PANTHER" id="PTHR43046:SF2">
    <property type="entry name" value="8-OXO-DGTP DIPHOSPHATASE-RELATED"/>
    <property type="match status" value="1"/>
</dbReference>
<dbReference type="Gene3D" id="3.90.79.10">
    <property type="entry name" value="Nucleoside Triphosphate Pyrophosphohydrolase"/>
    <property type="match status" value="1"/>
</dbReference>
<dbReference type="InterPro" id="IPR000086">
    <property type="entry name" value="NUDIX_hydrolase_dom"/>
</dbReference>
<comment type="cofactor">
    <cofactor evidence="1">
        <name>Mg(2+)</name>
        <dbReference type="ChEBI" id="CHEBI:18420"/>
    </cofactor>
</comment>
<gene>
    <name evidence="7" type="ORF">FB566_4763</name>
</gene>
<sequence>MSHGRSAARKPTSVLRRSAYRAFYLLPKSVRRRLVRIATPTYTVGAVVLLYNLDRTKLLMLRQPPGFGWGLPAGLLERGERPIQAAVRELGEESGIELAISDVEPAVPSAVVHTNGRWVDTVFVGQVDPDAVTLAVDGAEVLDAQWWPVNALPPVTVAASRLMAHYRLGPYADYPETARID</sequence>
<dbReference type="EMBL" id="VFOW01000001">
    <property type="protein sequence ID" value="TQL79162.1"/>
    <property type="molecule type" value="Genomic_DNA"/>
</dbReference>
<dbReference type="InterPro" id="IPR015797">
    <property type="entry name" value="NUDIX_hydrolase-like_dom_sf"/>
</dbReference>
<evidence type="ECO:0000259" key="6">
    <source>
        <dbReference type="PROSITE" id="PS51462"/>
    </source>
</evidence>